<name>A0ABW1RNS0_9LACO</name>
<dbReference type="SUPFAM" id="SSF52047">
    <property type="entry name" value="RNI-like"/>
    <property type="match status" value="1"/>
</dbReference>
<keyword evidence="3" id="KW-1185">Reference proteome</keyword>
<gene>
    <name evidence="2" type="ORF">ACFQAV_05445</name>
</gene>
<dbReference type="InterPro" id="IPR032675">
    <property type="entry name" value="LRR_dom_sf"/>
</dbReference>
<feature type="region of interest" description="Disordered" evidence="1">
    <location>
        <begin position="111"/>
        <end position="155"/>
    </location>
</feature>
<comment type="caution">
    <text evidence="2">The sequence shown here is derived from an EMBL/GenBank/DDBJ whole genome shotgun (WGS) entry which is preliminary data.</text>
</comment>
<dbReference type="Gene3D" id="3.80.10.10">
    <property type="entry name" value="Ribonuclease Inhibitor"/>
    <property type="match status" value="1"/>
</dbReference>
<dbReference type="EMBL" id="JBHSSF010000012">
    <property type="protein sequence ID" value="MFC6176273.1"/>
    <property type="molecule type" value="Genomic_DNA"/>
</dbReference>
<feature type="compositionally biased region" description="Polar residues" evidence="1">
    <location>
        <begin position="80"/>
        <end position="93"/>
    </location>
</feature>
<reference evidence="3" key="1">
    <citation type="journal article" date="2019" name="Int. J. Syst. Evol. Microbiol.">
        <title>The Global Catalogue of Microorganisms (GCM) 10K type strain sequencing project: providing services to taxonomists for standard genome sequencing and annotation.</title>
        <authorList>
            <consortium name="The Broad Institute Genomics Platform"/>
            <consortium name="The Broad Institute Genome Sequencing Center for Infectious Disease"/>
            <person name="Wu L."/>
            <person name="Ma J."/>
        </authorList>
    </citation>
    <scope>NUCLEOTIDE SEQUENCE [LARGE SCALE GENOMIC DNA]</scope>
    <source>
        <strain evidence="3">CCM 8927</strain>
    </source>
</reference>
<dbReference type="Proteomes" id="UP001596288">
    <property type="component" value="Unassembled WGS sequence"/>
</dbReference>
<proteinExistence type="predicted"/>
<evidence type="ECO:0000313" key="2">
    <source>
        <dbReference type="EMBL" id="MFC6176273.1"/>
    </source>
</evidence>
<feature type="region of interest" description="Disordered" evidence="1">
    <location>
        <begin position="56"/>
        <end position="96"/>
    </location>
</feature>
<feature type="compositionally biased region" description="Low complexity" evidence="1">
    <location>
        <begin position="112"/>
        <end position="139"/>
    </location>
</feature>
<protein>
    <submittedName>
        <fullName evidence="2">BspA family leucine-rich repeat surface protein</fullName>
    </submittedName>
</protein>
<feature type="compositionally biased region" description="Low complexity" evidence="1">
    <location>
        <begin position="65"/>
        <end position="79"/>
    </location>
</feature>
<dbReference type="RefSeq" id="WP_171000494.1">
    <property type="nucleotide sequence ID" value="NZ_BJDF01000009.1"/>
</dbReference>
<dbReference type="NCBIfam" id="TIGR02167">
    <property type="entry name" value="Liste_lipo_26"/>
    <property type="match status" value="4"/>
</dbReference>
<dbReference type="Pfam" id="PF03382">
    <property type="entry name" value="DUF285"/>
    <property type="match status" value="1"/>
</dbReference>
<evidence type="ECO:0000256" key="1">
    <source>
        <dbReference type="SAM" id="MobiDB-lite"/>
    </source>
</evidence>
<dbReference type="InterPro" id="IPR011889">
    <property type="entry name" value="Liste_lipo_26"/>
</dbReference>
<accession>A0ABW1RNS0</accession>
<dbReference type="InterPro" id="IPR005046">
    <property type="entry name" value="DUF285"/>
</dbReference>
<sequence length="697" mass="77318">MRFQQLKRNPNNILKKKLVKSGKNWIVIASLSIIGGILFMSPTTVKADVASTQQPIVQNDNINSQPTETTQTPVAETTPSAPTSNQPTPTQPETPVAAKTNLNLEPAEKEITPTQPQQVPNQTQQPQTQDQQVLDQNTQVADPVDSTNSVTPPSGMDGTVVHQGVDGTSPYFITDKGTLYFTDGTLDSSTTKKIGDTYLNITAIDTSLASPNSVYAPVDSSYLFAGNVNNTNWSGMKSMNLSNLNTSKVTNMSHMLSILTGLTSIDVSNFDTSNVTDMSYMFDASPHISSLNLNNFDTSKVTNMSYMFNDLINLKELHLASFDTSNVTADNMKQIFDIAETSEIELGPNADFSKATPGYPYFYVPQEGPTDGMMASYWINKEGTLKFDSTHLLTDYKAKPGETETFVMGGLHYYMYTYLNENDYLNGKLYSSSPVYSLAILSKDMLQSDLDKVQNTDIPSAWKLDSEKSNLTTSNPDMSASIDVLKQMISESFPKYKDWPINLENLAIIFRKTFTNSIDKTFTLNMYYTGSLPSSNSGSSHDYLPITSLIQTVATFADKPAVQLWSFDRNTSAITQVTNRELSPDSGWYSDRMVTVDKINYLRVATNEWVKASDVYRYVANSTNVSVNNNSQGFAPLFKAEGTNVTDRTLNNDSNWYSDYIAYLGNTDDIKQTNDIQDKYYRVATNEFVSANDVTTE</sequence>
<evidence type="ECO:0000313" key="3">
    <source>
        <dbReference type="Proteomes" id="UP001596288"/>
    </source>
</evidence>
<organism evidence="2 3">
    <name type="scientific">Companilactobacillus huachuanensis</name>
    <dbReference type="NCBI Taxonomy" id="2559914"/>
    <lineage>
        <taxon>Bacteria</taxon>
        <taxon>Bacillati</taxon>
        <taxon>Bacillota</taxon>
        <taxon>Bacilli</taxon>
        <taxon>Lactobacillales</taxon>
        <taxon>Lactobacillaceae</taxon>
        <taxon>Companilactobacillus</taxon>
    </lineage>
</organism>